<feature type="region of interest" description="Disordered" evidence="1">
    <location>
        <begin position="709"/>
        <end position="743"/>
    </location>
</feature>
<sequence length="869" mass="96302">MNAEAFSEPQLGEIVPKAYNAGYVALSYLISLVGAASTLELINRRSWFNGVWNQPSSLVLGCSAFTMGGIAIWSMHFIGNQALILSHGETEVQVEYSAGITVLSFFMPVIFLLAAFYAIGISNRVAWWRLMTAGTLCGSAICGMHYLGNASIRNYSCTYNPIYIVGAAIISVVASTVALAMFFILQSVSGGSWWKRTISAFVLAGAVSSMHWCAAVGTEYRLVQFKKEGTGSRTATNIAVTCFSLGACIIIAGSAILRARALKQAALRAQQIELGAIVFDKKGRLLVDSSGVYPSTVVTDFFVGESALERFDSSHSQFHWVFQASRNWIGISGLINGMKKHLAQLPHKSYNKDPRKGIKLITDDGKLIEGYEIIFRELFCVAASELSNRLNEPLTSIGVLWDEILPKRAPSNQAYLQALIKYRECEVREAASKDSSETSRMEKGLGVDKGTDARGALMFLVRRLTTDEEADRLVSSGYRFVSPGQVSRNLRSHQQIQPTEFTSKLLEMRNFVNQPTRTKSGIHLCLFSVQDTGLNKPQVLVQKEARQFLPSRLGGLPVNEVLQRLRSGGASLWSPSEELFAKHLCNAIETLNAGVQEPLFNHAVLSPSILRLPFGIKGDQAGETVMIALRLKITYPVISSNPNCHWIPLNFFKVWQMLEQSQQEFLRVLHRDFDRLTLLPNRTNRSFKYCPIAALCRFIIAARSKDSQGKNAETSTSRSRATVGSSSTVNLFPPDRNGDNKQRQLSMDTVDDYSHQERHYTSQQQSFLNGGIVVFQEVTVHVEAKKPEPRNDLTLSWSQDTVIGDLQTQEQHHKAMLPLQHGIKLQPQGWGKNDVCIESNCPNSLVQDNHITTMASFIDTMVIESSSCT</sequence>
<evidence type="ECO:0000256" key="2">
    <source>
        <dbReference type="SAM" id="Phobius"/>
    </source>
</evidence>
<proteinExistence type="predicted"/>
<dbReference type="PROSITE" id="PS50924">
    <property type="entry name" value="MHYT"/>
    <property type="match status" value="1"/>
</dbReference>
<dbReference type="Proteomes" id="UP000567885">
    <property type="component" value="Unassembled WGS sequence"/>
</dbReference>
<reference evidence="4 5" key="1">
    <citation type="submission" date="2020-05" db="EMBL/GenBank/DDBJ databases">
        <title>Identification and distribution of gene clusters putatively required for synthesis of sphingolipid metabolism inhibitors in phylogenetically diverse species of the filamentous fungus Fusarium.</title>
        <authorList>
            <person name="Kim H.-S."/>
            <person name="Busman M."/>
            <person name="Brown D.W."/>
            <person name="Divon H."/>
            <person name="Uhlig S."/>
            <person name="Proctor R.H."/>
        </authorList>
    </citation>
    <scope>NUCLEOTIDE SEQUENCE [LARGE SCALE GENOMIC DNA]</scope>
    <source>
        <strain evidence="4 5">NRRL 20693</strain>
    </source>
</reference>
<gene>
    <name evidence="4" type="ORF">FHETE_3804</name>
</gene>
<feature type="domain" description="MHYT" evidence="3">
    <location>
        <begin position="19"/>
        <end position="221"/>
    </location>
</feature>
<dbReference type="OrthoDB" id="264015at2759"/>
<evidence type="ECO:0000256" key="1">
    <source>
        <dbReference type="SAM" id="MobiDB-lite"/>
    </source>
</evidence>
<keyword evidence="2" id="KW-1133">Transmembrane helix</keyword>
<dbReference type="PANTHER" id="PTHR35152:SF1">
    <property type="entry name" value="DOMAIN SIGNALLING PROTEIN, PUTATIVE (AFU_ORTHOLOGUE AFUA_5G11310)-RELATED"/>
    <property type="match status" value="1"/>
</dbReference>
<keyword evidence="2" id="KW-0812">Transmembrane</keyword>
<name>A0A8H5TLZ7_FUSHE</name>
<feature type="transmembrane region" description="Helical" evidence="2">
    <location>
        <begin position="162"/>
        <end position="185"/>
    </location>
</feature>
<feature type="transmembrane region" description="Helical" evidence="2">
    <location>
        <begin position="126"/>
        <end position="147"/>
    </location>
</feature>
<comment type="caution">
    <text evidence="4">The sequence shown here is derived from an EMBL/GenBank/DDBJ whole genome shotgun (WGS) entry which is preliminary data.</text>
</comment>
<evidence type="ECO:0000313" key="4">
    <source>
        <dbReference type="EMBL" id="KAF5672306.1"/>
    </source>
</evidence>
<feature type="transmembrane region" description="Helical" evidence="2">
    <location>
        <begin position="58"/>
        <end position="78"/>
    </location>
</feature>
<feature type="transmembrane region" description="Helical" evidence="2">
    <location>
        <begin position="238"/>
        <end position="257"/>
    </location>
</feature>
<organism evidence="4 5">
    <name type="scientific">Fusarium heterosporum</name>
    <dbReference type="NCBI Taxonomy" id="42747"/>
    <lineage>
        <taxon>Eukaryota</taxon>
        <taxon>Fungi</taxon>
        <taxon>Dikarya</taxon>
        <taxon>Ascomycota</taxon>
        <taxon>Pezizomycotina</taxon>
        <taxon>Sordariomycetes</taxon>
        <taxon>Hypocreomycetidae</taxon>
        <taxon>Hypocreales</taxon>
        <taxon>Nectriaceae</taxon>
        <taxon>Fusarium</taxon>
        <taxon>Fusarium heterosporum species complex</taxon>
    </lineage>
</organism>
<accession>A0A8H5TLZ7</accession>
<dbReference type="Pfam" id="PF03707">
    <property type="entry name" value="MHYT"/>
    <property type="match status" value="2"/>
</dbReference>
<evidence type="ECO:0000313" key="5">
    <source>
        <dbReference type="Proteomes" id="UP000567885"/>
    </source>
</evidence>
<feature type="transmembrane region" description="Helical" evidence="2">
    <location>
        <begin position="98"/>
        <end position="119"/>
    </location>
</feature>
<dbReference type="InterPro" id="IPR005330">
    <property type="entry name" value="MHYT_dom"/>
</dbReference>
<dbReference type="EMBL" id="JAAGWQ010000061">
    <property type="protein sequence ID" value="KAF5672306.1"/>
    <property type="molecule type" value="Genomic_DNA"/>
</dbReference>
<feature type="transmembrane region" description="Helical" evidence="2">
    <location>
        <begin position="20"/>
        <end position="42"/>
    </location>
</feature>
<dbReference type="AlphaFoldDB" id="A0A8H5TLZ7"/>
<feature type="transmembrane region" description="Helical" evidence="2">
    <location>
        <begin position="197"/>
        <end position="218"/>
    </location>
</feature>
<dbReference type="PANTHER" id="PTHR35152">
    <property type="entry name" value="DOMAIN SIGNALLING PROTEIN, PUTATIVE (AFU_ORTHOLOGUE AFUA_5G11310)-RELATED"/>
    <property type="match status" value="1"/>
</dbReference>
<protein>
    <submittedName>
        <fullName evidence="4">Signaling ykoW</fullName>
    </submittedName>
</protein>
<keyword evidence="2" id="KW-0472">Membrane</keyword>
<evidence type="ECO:0000259" key="3">
    <source>
        <dbReference type="PROSITE" id="PS50924"/>
    </source>
</evidence>
<feature type="compositionally biased region" description="Polar residues" evidence="1">
    <location>
        <begin position="709"/>
        <end position="730"/>
    </location>
</feature>
<keyword evidence="5" id="KW-1185">Reference proteome</keyword>